<evidence type="ECO:0000259" key="1">
    <source>
        <dbReference type="Pfam" id="PF10988"/>
    </source>
</evidence>
<dbReference type="Pfam" id="PF10988">
    <property type="entry name" value="DUF2807"/>
    <property type="match status" value="1"/>
</dbReference>
<dbReference type="EMBL" id="JABBNU010000011">
    <property type="protein sequence ID" value="NMM50091.1"/>
    <property type="molecule type" value="Genomic_DNA"/>
</dbReference>
<gene>
    <name evidence="2" type="ORF">HH304_16910</name>
</gene>
<proteinExistence type="predicted"/>
<evidence type="ECO:0000313" key="3">
    <source>
        <dbReference type="Proteomes" id="UP000559010"/>
    </source>
</evidence>
<dbReference type="InterPro" id="IPR021255">
    <property type="entry name" value="DUF2807"/>
</dbReference>
<accession>A0A848J2Y9</accession>
<feature type="domain" description="Putative auto-transporter adhesin head GIN" evidence="1">
    <location>
        <begin position="45"/>
        <end position="230"/>
    </location>
</feature>
<protein>
    <recommendedName>
        <fullName evidence="1">Putative auto-transporter adhesin head GIN domain-containing protein</fullName>
    </recommendedName>
</protein>
<dbReference type="RefSeq" id="WP_169684299.1">
    <property type="nucleotide sequence ID" value="NZ_JABBNU010000011.1"/>
</dbReference>
<dbReference type="Proteomes" id="UP000559010">
    <property type="component" value="Unassembled WGS sequence"/>
</dbReference>
<reference evidence="2 3" key="1">
    <citation type="submission" date="2020-04" db="EMBL/GenBank/DDBJ databases">
        <title>Flammeovirgaceae bacterium KN852 isolated from deep sea.</title>
        <authorList>
            <person name="Zhang D.-C."/>
        </authorList>
    </citation>
    <scope>NUCLEOTIDE SEQUENCE [LARGE SCALE GENOMIC DNA]</scope>
    <source>
        <strain evidence="2 3">KN852</strain>
    </source>
</reference>
<name>A0A848J2Y9_9BACT</name>
<dbReference type="Gene3D" id="2.160.20.120">
    <property type="match status" value="1"/>
</dbReference>
<organism evidence="2 3">
    <name type="scientific">Marinigracilibium pacificum</name>
    <dbReference type="NCBI Taxonomy" id="2729599"/>
    <lineage>
        <taxon>Bacteria</taxon>
        <taxon>Pseudomonadati</taxon>
        <taxon>Bacteroidota</taxon>
        <taxon>Cytophagia</taxon>
        <taxon>Cytophagales</taxon>
        <taxon>Flammeovirgaceae</taxon>
        <taxon>Marinigracilibium</taxon>
    </lineage>
</organism>
<keyword evidence="3" id="KW-1185">Reference proteome</keyword>
<evidence type="ECO:0000313" key="2">
    <source>
        <dbReference type="EMBL" id="NMM50091.1"/>
    </source>
</evidence>
<sequence>MRTGLNIFLLLTIVIVYNSCNDPEAFDCFKSAGDHSFEERAVDSYKYIILSTGVDVSFSDDQTETIKVEGPANLLSKIETTVYRDTLYITDQNTCSWVRSPVETKIHIPIQPEINILYEGYGEIELNTSNDIDLFSLTVKDGMGDMDINFANVKAASISNNSFSNINMTGKADSLHVYYSNNFGHFDASQLLVQNLDLRYSGKNDAKINPEVKLTGLIYGFGNVISINSPDEVSVEEISTGKLIFQN</sequence>
<dbReference type="AlphaFoldDB" id="A0A848J2Y9"/>
<comment type="caution">
    <text evidence="2">The sequence shown here is derived from an EMBL/GenBank/DDBJ whole genome shotgun (WGS) entry which is preliminary data.</text>
</comment>